<accession>A0AAE9ZDT6</accession>
<reference evidence="1" key="1">
    <citation type="submission" date="2023-02" db="EMBL/GenBank/DDBJ databases">
        <title>Genome sequence of Hyphococcus flavus.</title>
        <authorList>
            <person name="Rong J.-C."/>
            <person name="Zhao Q."/>
            <person name="Yi M."/>
            <person name="Wu J.-Y."/>
        </authorList>
    </citation>
    <scope>NUCLEOTIDE SEQUENCE</scope>
    <source>
        <strain evidence="1">MCCC 1K03223</strain>
    </source>
</reference>
<evidence type="ECO:0000313" key="2">
    <source>
        <dbReference type="Proteomes" id="UP001214043"/>
    </source>
</evidence>
<dbReference type="EMBL" id="CP118166">
    <property type="protein sequence ID" value="WDI32716.1"/>
    <property type="molecule type" value="Genomic_DNA"/>
</dbReference>
<dbReference type="KEGG" id="hfl:PUV54_05840"/>
<evidence type="ECO:0000313" key="1">
    <source>
        <dbReference type="EMBL" id="WDI32716.1"/>
    </source>
</evidence>
<keyword evidence="2" id="KW-1185">Reference proteome</keyword>
<dbReference type="RefSeq" id="WP_274494655.1">
    <property type="nucleotide sequence ID" value="NZ_CP118166.1"/>
</dbReference>
<sequence length="155" mass="17180">MVELIKAIGENSVALTKLFDNPLVGLAERRLNHNKIDSLIFDFGFPNRLLVQSTPTNFGGCFEIDILTLSLTDVTLEKEKKLPFKKINIQGAERLTIHEAGYIITTGIRLLAGRGSLEIVGGDILASLSVYGWAFPTQDQQRAFSALKYKTVAWL</sequence>
<name>A0AAE9ZDT6_9PROT</name>
<proteinExistence type="predicted"/>
<gene>
    <name evidence="1" type="ORF">PUV54_05840</name>
</gene>
<dbReference type="Proteomes" id="UP001214043">
    <property type="component" value="Chromosome"/>
</dbReference>
<organism evidence="1 2">
    <name type="scientific">Hyphococcus flavus</name>
    <dbReference type="NCBI Taxonomy" id="1866326"/>
    <lineage>
        <taxon>Bacteria</taxon>
        <taxon>Pseudomonadati</taxon>
        <taxon>Pseudomonadota</taxon>
        <taxon>Alphaproteobacteria</taxon>
        <taxon>Parvularculales</taxon>
        <taxon>Parvularculaceae</taxon>
        <taxon>Hyphococcus</taxon>
    </lineage>
</organism>
<protein>
    <submittedName>
        <fullName evidence="1">Uncharacterized protein</fullName>
    </submittedName>
</protein>
<dbReference type="AlphaFoldDB" id="A0AAE9ZDT6"/>